<evidence type="ECO:0000313" key="3">
    <source>
        <dbReference type="EMBL" id="KIV76998.1"/>
    </source>
</evidence>
<dbReference type="HOGENOM" id="CLU_321593_0_0_1"/>
<feature type="compositionally biased region" description="Basic and acidic residues" evidence="2">
    <location>
        <begin position="415"/>
        <end position="427"/>
    </location>
</feature>
<evidence type="ECO:0000313" key="4">
    <source>
        <dbReference type="Proteomes" id="UP000053599"/>
    </source>
</evidence>
<feature type="coiled-coil region" evidence="1">
    <location>
        <begin position="493"/>
        <end position="573"/>
    </location>
</feature>
<name>A0A0D1YPW6_9EURO</name>
<evidence type="ECO:0000256" key="2">
    <source>
        <dbReference type="SAM" id="MobiDB-lite"/>
    </source>
</evidence>
<accession>A0A0D1YPW6</accession>
<dbReference type="OrthoDB" id="4121251at2759"/>
<keyword evidence="1" id="KW-0175">Coiled coil</keyword>
<organism evidence="3 4">
    <name type="scientific">Exophiala sideris</name>
    <dbReference type="NCBI Taxonomy" id="1016849"/>
    <lineage>
        <taxon>Eukaryota</taxon>
        <taxon>Fungi</taxon>
        <taxon>Dikarya</taxon>
        <taxon>Ascomycota</taxon>
        <taxon>Pezizomycotina</taxon>
        <taxon>Eurotiomycetes</taxon>
        <taxon>Chaetothyriomycetidae</taxon>
        <taxon>Chaetothyriales</taxon>
        <taxon>Herpotrichiellaceae</taxon>
        <taxon>Exophiala</taxon>
    </lineage>
</organism>
<protein>
    <submittedName>
        <fullName evidence="3">Uncharacterized protein</fullName>
    </submittedName>
</protein>
<gene>
    <name evidence="3" type="ORF">PV11_08840</name>
</gene>
<dbReference type="AlphaFoldDB" id="A0A0D1YPW6"/>
<feature type="region of interest" description="Disordered" evidence="2">
    <location>
        <begin position="317"/>
        <end position="342"/>
    </location>
</feature>
<sequence>MGFKAFFKEIINSSIQFKLIPSVTAVDKAVASDEEFKAPAWLRLSHRTPTISKERGRVVAQGDMVVPHTASKVIHSNITPKLTFPSSKPEHKHQTPVMDILRSIARSSPVSSTSGAKGTQTREQCDNETSPESTTSGKSSPTEPLHAPADLPRATHNISEWQLVPCPTRPLQLTNTLTLPNSQDLYASFSNQTIGHAVEDVANQCTSLVLARGSLADASQLLQRSTTVEENIVVFNPASFRLINDTAPYLFRSAVIVNQHIVPGPTLAEYTALETEEHTEHDQPAHSESDWAVVLYRPAQSEGVIEVDIPAAGSITPEEVGEDEDTDSSFHSTTTVATSPDTSYAVAEQEGFKPSQIYIHADVEPVEQETHDSNEQDECDKLREELSHQQSVSQSLRSQVLEREDEVSQIQGELKTTRSERDRYEAEQDKADVEIRKLKQELANKDRQLAAEKARSASAIQEVHHNTRGLSNQQLISQRDDAYQVAKQYFNEVQRLQQMLNATSGARATLEQQVDDWERQNAQTQQQIVDFSEEVSARLEQANDTISGLEQQNVHLLQQKERAEGQVKALNKKITLEYLEDPSPPFNPQTTKPDEVRDLTQALEMTQKHCADLKEHMNDLHRDSVQKAKENAQLRTDLDVQKTRAARLSAGFEILRNKLANWTETLPLYAQMKDGVDIDSVPGLKEALDQSALHEELVTKDLRDHAEAVSNLELKLVKVERRHSRKLEEVQKRMAELQERNIRLDGENFNLSTRVEEIEVLQGQVKEMTNRAEEWRMQAMEQTYGDTAKIIHNEHKEEVEDLRNQVNALNKRIWEWSSAYDNVALDLNMIQWRTAKSMGDVRELEAERDWYQAWVNALKERFEVELLAIPINIPWRSDFSLLNTKNHIELVAREDMIIDALTGCNMGRSEELVQAAAKDAKKAAEDEGPRGISATDIWAKLVQEYVESQKTTAGQ</sequence>
<dbReference type="STRING" id="1016849.A0A0D1YPW6"/>
<reference evidence="3 4" key="1">
    <citation type="submission" date="2015-01" db="EMBL/GenBank/DDBJ databases">
        <title>The Genome Sequence of Exophiala sideris CBS121828.</title>
        <authorList>
            <consortium name="The Broad Institute Genomics Platform"/>
            <person name="Cuomo C."/>
            <person name="de Hoog S."/>
            <person name="Gorbushina A."/>
            <person name="Stielow B."/>
            <person name="Teixiera M."/>
            <person name="Abouelleil A."/>
            <person name="Chapman S.B."/>
            <person name="Priest M."/>
            <person name="Young S.K."/>
            <person name="Wortman J."/>
            <person name="Nusbaum C."/>
            <person name="Birren B."/>
        </authorList>
    </citation>
    <scope>NUCLEOTIDE SEQUENCE [LARGE SCALE GENOMIC DNA]</scope>
    <source>
        <strain evidence="3 4">CBS 121828</strain>
    </source>
</reference>
<feature type="region of interest" description="Disordered" evidence="2">
    <location>
        <begin position="384"/>
        <end position="427"/>
    </location>
</feature>
<evidence type="ECO:0000256" key="1">
    <source>
        <dbReference type="SAM" id="Coils"/>
    </source>
</evidence>
<feature type="coiled-coil region" evidence="1">
    <location>
        <begin position="702"/>
        <end position="819"/>
    </location>
</feature>
<feature type="region of interest" description="Disordered" evidence="2">
    <location>
        <begin position="106"/>
        <end position="150"/>
    </location>
</feature>
<feature type="compositionally biased region" description="Low complexity" evidence="2">
    <location>
        <begin position="388"/>
        <end position="399"/>
    </location>
</feature>
<feature type="compositionally biased region" description="Polar residues" evidence="2">
    <location>
        <begin position="329"/>
        <end position="342"/>
    </location>
</feature>
<dbReference type="EMBL" id="KN846954">
    <property type="protein sequence ID" value="KIV76998.1"/>
    <property type="molecule type" value="Genomic_DNA"/>
</dbReference>
<dbReference type="Proteomes" id="UP000053599">
    <property type="component" value="Unassembled WGS sequence"/>
</dbReference>
<proteinExistence type="predicted"/>
<feature type="compositionally biased region" description="Polar residues" evidence="2">
    <location>
        <begin position="106"/>
        <end position="142"/>
    </location>
</feature>